<evidence type="ECO:0000313" key="1">
    <source>
        <dbReference type="EMBL" id="RPA80988.1"/>
    </source>
</evidence>
<protein>
    <submittedName>
        <fullName evidence="1">Uncharacterized protein</fullName>
    </submittedName>
</protein>
<reference evidence="1 2" key="1">
    <citation type="journal article" date="2018" name="Nat. Ecol. Evol.">
        <title>Pezizomycetes genomes reveal the molecular basis of ectomycorrhizal truffle lifestyle.</title>
        <authorList>
            <person name="Murat C."/>
            <person name="Payen T."/>
            <person name="Noel B."/>
            <person name="Kuo A."/>
            <person name="Morin E."/>
            <person name="Chen J."/>
            <person name="Kohler A."/>
            <person name="Krizsan K."/>
            <person name="Balestrini R."/>
            <person name="Da Silva C."/>
            <person name="Montanini B."/>
            <person name="Hainaut M."/>
            <person name="Levati E."/>
            <person name="Barry K.W."/>
            <person name="Belfiori B."/>
            <person name="Cichocki N."/>
            <person name="Clum A."/>
            <person name="Dockter R.B."/>
            <person name="Fauchery L."/>
            <person name="Guy J."/>
            <person name="Iotti M."/>
            <person name="Le Tacon F."/>
            <person name="Lindquist E.A."/>
            <person name="Lipzen A."/>
            <person name="Malagnac F."/>
            <person name="Mello A."/>
            <person name="Molinier V."/>
            <person name="Miyauchi S."/>
            <person name="Poulain J."/>
            <person name="Riccioni C."/>
            <person name="Rubini A."/>
            <person name="Sitrit Y."/>
            <person name="Splivallo R."/>
            <person name="Traeger S."/>
            <person name="Wang M."/>
            <person name="Zifcakova L."/>
            <person name="Wipf D."/>
            <person name="Zambonelli A."/>
            <person name="Paolocci F."/>
            <person name="Nowrousian M."/>
            <person name="Ottonello S."/>
            <person name="Baldrian P."/>
            <person name="Spatafora J.W."/>
            <person name="Henrissat B."/>
            <person name="Nagy L.G."/>
            <person name="Aury J.M."/>
            <person name="Wincker P."/>
            <person name="Grigoriev I.V."/>
            <person name="Bonfante P."/>
            <person name="Martin F.M."/>
        </authorList>
    </citation>
    <scope>NUCLEOTIDE SEQUENCE [LARGE SCALE GENOMIC DNA]</scope>
    <source>
        <strain evidence="1 2">RN42</strain>
    </source>
</reference>
<accession>A0A3N4I8M0</accession>
<keyword evidence="2" id="KW-1185">Reference proteome</keyword>
<gene>
    <name evidence="1" type="ORF">BJ508DRAFT_117804</name>
</gene>
<sequence>MVLIFTFWNTEARAVSIDFQKVQLNNVLENVRGEEKNALICNGWSKILPKF</sequence>
<dbReference type="Proteomes" id="UP000275078">
    <property type="component" value="Unassembled WGS sequence"/>
</dbReference>
<evidence type="ECO:0000313" key="2">
    <source>
        <dbReference type="Proteomes" id="UP000275078"/>
    </source>
</evidence>
<dbReference type="EMBL" id="ML119683">
    <property type="protein sequence ID" value="RPA80988.1"/>
    <property type="molecule type" value="Genomic_DNA"/>
</dbReference>
<organism evidence="1 2">
    <name type="scientific">Ascobolus immersus RN42</name>
    <dbReference type="NCBI Taxonomy" id="1160509"/>
    <lineage>
        <taxon>Eukaryota</taxon>
        <taxon>Fungi</taxon>
        <taxon>Dikarya</taxon>
        <taxon>Ascomycota</taxon>
        <taxon>Pezizomycotina</taxon>
        <taxon>Pezizomycetes</taxon>
        <taxon>Pezizales</taxon>
        <taxon>Ascobolaceae</taxon>
        <taxon>Ascobolus</taxon>
    </lineage>
</organism>
<proteinExistence type="predicted"/>
<name>A0A3N4I8M0_ASCIM</name>
<dbReference type="AlphaFoldDB" id="A0A3N4I8M0"/>